<evidence type="ECO:0000259" key="3">
    <source>
        <dbReference type="Pfam" id="PF08338"/>
    </source>
</evidence>
<sequence>MRVAVAGSSGLIGSALITSLESAGHSVRRLVRREASEPGEFSWDPETFGVPDEALDGVDAVVSLGGVGVGNGRWSGRFKQELRDSRIPPTEVIAEAVRRTGVPTLVSASATGYYGDTGAQTATEDDGPGSGFLAELTVDWEGAATANSGDGTRVVLLRTAPVLAPRGGLLAKLRPLFKLGLGGTIGDGKQYFSWISLIDEIRAIEFVLNSSISGAVNLCAPGAVPFATFVDAFGQSVHRPTLMGVPAFVARTVGGEMIEEMVLYSQRVAPGVLTDHDFVFTHPTIGAGLKYANGR</sequence>
<accession>A0A3N4GKI7</accession>
<dbReference type="NCBIfam" id="TIGR01777">
    <property type="entry name" value="yfcH"/>
    <property type="match status" value="1"/>
</dbReference>
<proteinExistence type="inferred from homology"/>
<comment type="caution">
    <text evidence="4">The sequence shown here is derived from an EMBL/GenBank/DDBJ whole genome shotgun (WGS) entry which is preliminary data.</text>
</comment>
<evidence type="ECO:0000259" key="2">
    <source>
        <dbReference type="Pfam" id="PF01370"/>
    </source>
</evidence>
<dbReference type="InterPro" id="IPR013549">
    <property type="entry name" value="DUF1731"/>
</dbReference>
<dbReference type="InterPro" id="IPR036291">
    <property type="entry name" value="NAD(P)-bd_dom_sf"/>
</dbReference>
<dbReference type="OrthoDB" id="9801773at2"/>
<evidence type="ECO:0000256" key="1">
    <source>
        <dbReference type="ARBA" id="ARBA00009353"/>
    </source>
</evidence>
<dbReference type="SUPFAM" id="SSF51735">
    <property type="entry name" value="NAD(P)-binding Rossmann-fold domains"/>
    <property type="match status" value="1"/>
</dbReference>
<dbReference type="Pfam" id="PF01370">
    <property type="entry name" value="Epimerase"/>
    <property type="match status" value="1"/>
</dbReference>
<organism evidence="4 5">
    <name type="scientific">Gordonia oryzae</name>
    <dbReference type="NCBI Taxonomy" id="2487349"/>
    <lineage>
        <taxon>Bacteria</taxon>
        <taxon>Bacillati</taxon>
        <taxon>Actinomycetota</taxon>
        <taxon>Actinomycetes</taxon>
        <taxon>Mycobacteriales</taxon>
        <taxon>Gordoniaceae</taxon>
        <taxon>Gordonia</taxon>
    </lineage>
</organism>
<dbReference type="AlphaFoldDB" id="A0A3N4GKI7"/>
<gene>
    <name evidence="4" type="ORF">EF294_07840</name>
</gene>
<dbReference type="InterPro" id="IPR010099">
    <property type="entry name" value="SDR39U1"/>
</dbReference>
<name>A0A3N4GKI7_9ACTN</name>
<dbReference type="Gene3D" id="3.40.50.720">
    <property type="entry name" value="NAD(P)-binding Rossmann-like Domain"/>
    <property type="match status" value="1"/>
</dbReference>
<dbReference type="InterPro" id="IPR001509">
    <property type="entry name" value="Epimerase_deHydtase"/>
</dbReference>
<comment type="similarity">
    <text evidence="1">Belongs to the NAD(P)-dependent epimerase/dehydratase family. SDR39U1 subfamily.</text>
</comment>
<keyword evidence="5" id="KW-1185">Reference proteome</keyword>
<feature type="domain" description="NAD-dependent epimerase/dehydratase" evidence="2">
    <location>
        <begin position="3"/>
        <end position="210"/>
    </location>
</feature>
<dbReference type="RefSeq" id="WP_123927763.1">
    <property type="nucleotide sequence ID" value="NZ_JBPSDP010000001.1"/>
</dbReference>
<feature type="domain" description="DUF1731" evidence="3">
    <location>
        <begin position="245"/>
        <end position="290"/>
    </location>
</feature>
<dbReference type="PANTHER" id="PTHR11092">
    <property type="entry name" value="SUGAR NUCLEOTIDE EPIMERASE RELATED"/>
    <property type="match status" value="1"/>
</dbReference>
<dbReference type="EMBL" id="RKMH01000005">
    <property type="protein sequence ID" value="RPA63409.1"/>
    <property type="molecule type" value="Genomic_DNA"/>
</dbReference>
<reference evidence="4 5" key="1">
    <citation type="submission" date="2018-11" db="EMBL/GenBank/DDBJ databases">
        <title>Draft genome sequence of Gordonia sp. RS15-1S isolated from rice stems.</title>
        <authorList>
            <person name="Muangham S."/>
        </authorList>
    </citation>
    <scope>NUCLEOTIDE SEQUENCE [LARGE SCALE GENOMIC DNA]</scope>
    <source>
        <strain evidence="4 5">RS15-1S</strain>
    </source>
</reference>
<dbReference type="PANTHER" id="PTHR11092:SF0">
    <property type="entry name" value="EPIMERASE FAMILY PROTEIN SDR39U1"/>
    <property type="match status" value="1"/>
</dbReference>
<evidence type="ECO:0000313" key="5">
    <source>
        <dbReference type="Proteomes" id="UP000267536"/>
    </source>
</evidence>
<evidence type="ECO:0000313" key="4">
    <source>
        <dbReference type="EMBL" id="RPA63409.1"/>
    </source>
</evidence>
<protein>
    <submittedName>
        <fullName evidence="4">TIGR01777 family protein</fullName>
    </submittedName>
</protein>
<dbReference type="Proteomes" id="UP000267536">
    <property type="component" value="Unassembled WGS sequence"/>
</dbReference>
<dbReference type="Pfam" id="PF08338">
    <property type="entry name" value="DUF1731"/>
    <property type="match status" value="1"/>
</dbReference>